<name>A0A8S4MLS8_BRALA</name>
<feature type="region of interest" description="Disordered" evidence="1">
    <location>
        <begin position="177"/>
        <end position="212"/>
    </location>
</feature>
<feature type="compositionally biased region" description="Basic residues" evidence="1">
    <location>
        <begin position="186"/>
        <end position="195"/>
    </location>
</feature>
<dbReference type="Pfam" id="PF12815">
    <property type="entry name" value="CTD"/>
    <property type="match status" value="1"/>
</dbReference>
<evidence type="ECO:0000256" key="1">
    <source>
        <dbReference type="SAM" id="MobiDB-lite"/>
    </source>
</evidence>
<evidence type="ECO:0000313" key="3">
    <source>
        <dbReference type="Proteomes" id="UP000838412"/>
    </source>
</evidence>
<evidence type="ECO:0000313" key="2">
    <source>
        <dbReference type="EMBL" id="CAH1276315.1"/>
    </source>
</evidence>
<proteinExistence type="predicted"/>
<reference evidence="2" key="1">
    <citation type="submission" date="2022-01" db="EMBL/GenBank/DDBJ databases">
        <authorList>
            <person name="Braso-Vives M."/>
        </authorList>
    </citation>
    <scope>NUCLEOTIDE SEQUENCE</scope>
</reference>
<feature type="compositionally biased region" description="Basic and acidic residues" evidence="1">
    <location>
        <begin position="196"/>
        <end position="208"/>
    </location>
</feature>
<dbReference type="Proteomes" id="UP000838412">
    <property type="component" value="Unassembled WGS sequence"/>
</dbReference>
<dbReference type="OrthoDB" id="10062362at2759"/>
<gene>
    <name evidence="2" type="primary">Hypp9390</name>
    <name evidence="2" type="ORF">BLAG_LOCUS25786</name>
</gene>
<comment type="caution">
    <text evidence="2">The sequence shown here is derived from an EMBL/GenBank/DDBJ whole genome shotgun (WGS) entry which is preliminary data.</text>
</comment>
<dbReference type="EMBL" id="CAKMNS010000067">
    <property type="protein sequence ID" value="CAH1276315.1"/>
    <property type="molecule type" value="Genomic_DNA"/>
</dbReference>
<feature type="region of interest" description="Disordered" evidence="1">
    <location>
        <begin position="16"/>
        <end position="83"/>
    </location>
</feature>
<sequence>MIWIDEFAQDVKVESLPEATGAQTPAVEATGTQTPDVEATGAQTPDVEATGAQTPDVEATGAKTPAVEATGAKTPAVEATGAKTPAVEATGRQMAQALEGSCPLIQLTKQGLFGEPVLWHPDTVTRKKYTSMARGRVIRDPYDTEDQDVLEVLLVEMFETDEVAAFKDKMLKGEVKRKNPISKAPTSKRKKKNKKDKVETAKKTRPAEASEAVETVYPPKRLEVGQIVAVPYKERLFVASELRAWLLFYSLPIMLHFLPTKYYENYALLVTGLYILLKNSITEAELQTADDLLKQFVEGYGQLYEADHKTPSSVRTARSLMVRQSEAVETVYPPKRLEVGQIVAVPYKERLFVGTVVSVQAAVVNFLDYRGGGVYTPNHNPAEKVENTAKYMSIIINGMD</sequence>
<protein>
    <submittedName>
        <fullName evidence="2">Hypp9390 protein</fullName>
    </submittedName>
</protein>
<organism evidence="2 3">
    <name type="scientific">Branchiostoma lanceolatum</name>
    <name type="common">Common lancelet</name>
    <name type="synonym">Amphioxus lanceolatum</name>
    <dbReference type="NCBI Taxonomy" id="7740"/>
    <lineage>
        <taxon>Eukaryota</taxon>
        <taxon>Metazoa</taxon>
        <taxon>Chordata</taxon>
        <taxon>Cephalochordata</taxon>
        <taxon>Leptocardii</taxon>
        <taxon>Amphioxiformes</taxon>
        <taxon>Branchiostomatidae</taxon>
        <taxon>Branchiostoma</taxon>
    </lineage>
</organism>
<dbReference type="AlphaFoldDB" id="A0A8S4MLS8"/>
<accession>A0A8S4MLS8</accession>
<dbReference type="PANTHER" id="PTHR46579">
    <property type="entry name" value="F5/8 TYPE C DOMAIN-CONTAINING PROTEIN-RELATED"/>
    <property type="match status" value="1"/>
</dbReference>
<dbReference type="PANTHER" id="PTHR46579:SF1">
    <property type="entry name" value="F5_8 TYPE C DOMAIN-CONTAINING PROTEIN"/>
    <property type="match status" value="1"/>
</dbReference>
<keyword evidence="3" id="KW-1185">Reference proteome</keyword>